<dbReference type="NCBIfam" id="TIGR02276">
    <property type="entry name" value="beta_rpt_yvtn"/>
    <property type="match status" value="1"/>
</dbReference>
<dbReference type="InterPro" id="IPR051200">
    <property type="entry name" value="Host-pathogen_enzymatic-act"/>
</dbReference>
<feature type="compositionally biased region" description="Basic and acidic residues" evidence="3">
    <location>
        <begin position="936"/>
        <end position="946"/>
    </location>
</feature>
<accession>A0A7Y7B1N4</accession>
<name>A0A7Y7B1N4_STRMO</name>
<dbReference type="GO" id="GO:0016788">
    <property type="term" value="F:hydrolase activity, acting on ester bonds"/>
    <property type="evidence" value="ECO:0007669"/>
    <property type="project" value="InterPro"/>
</dbReference>
<organism evidence="4 5">
    <name type="scientific">Streptomyces morookaense</name>
    <name type="common">Streptoverticillium morookaense</name>
    <dbReference type="NCBI Taxonomy" id="1970"/>
    <lineage>
        <taxon>Bacteria</taxon>
        <taxon>Bacillati</taxon>
        <taxon>Actinomycetota</taxon>
        <taxon>Actinomycetes</taxon>
        <taxon>Kitasatosporales</taxon>
        <taxon>Streptomycetaceae</taxon>
        <taxon>Streptomyces</taxon>
    </lineage>
</organism>
<keyword evidence="2" id="KW-0843">Virulence</keyword>
<dbReference type="InterPro" id="IPR011045">
    <property type="entry name" value="N2O_reductase_N"/>
</dbReference>
<dbReference type="InterPro" id="IPR015943">
    <property type="entry name" value="WD40/YVTN_repeat-like_dom_sf"/>
</dbReference>
<evidence type="ECO:0008006" key="6">
    <source>
        <dbReference type="Google" id="ProtNLM"/>
    </source>
</evidence>
<gene>
    <name evidence="4" type="ORF">HG542_06915</name>
</gene>
<evidence type="ECO:0000256" key="1">
    <source>
        <dbReference type="ARBA" id="ARBA00022801"/>
    </source>
</evidence>
<comment type="caution">
    <text evidence="4">The sequence shown here is derived from an EMBL/GenBank/DDBJ whole genome shotgun (WGS) entry which is preliminary data.</text>
</comment>
<evidence type="ECO:0000313" key="5">
    <source>
        <dbReference type="Proteomes" id="UP000587462"/>
    </source>
</evidence>
<proteinExistence type="predicted"/>
<protein>
    <recommendedName>
        <fullName evidence="6">Phosphoesterase</fullName>
    </recommendedName>
</protein>
<keyword evidence="1" id="KW-0378">Hydrolase</keyword>
<dbReference type="Gene3D" id="3.40.720.10">
    <property type="entry name" value="Alkaline Phosphatase, subunit A"/>
    <property type="match status" value="2"/>
</dbReference>
<keyword evidence="5" id="KW-1185">Reference proteome</keyword>
<dbReference type="SUPFAM" id="SSF50974">
    <property type="entry name" value="Nitrous oxide reductase, N-terminal domain"/>
    <property type="match status" value="1"/>
</dbReference>
<dbReference type="PANTHER" id="PTHR47197">
    <property type="entry name" value="PROTEIN NIRF"/>
    <property type="match status" value="1"/>
</dbReference>
<dbReference type="InterPro" id="IPR017850">
    <property type="entry name" value="Alkaline_phosphatase_core_sf"/>
</dbReference>
<evidence type="ECO:0000313" key="4">
    <source>
        <dbReference type="EMBL" id="NVK77391.1"/>
    </source>
</evidence>
<dbReference type="Proteomes" id="UP000587462">
    <property type="component" value="Unassembled WGS sequence"/>
</dbReference>
<dbReference type="RefSeq" id="WP_171079183.1">
    <property type="nucleotide sequence ID" value="NZ_BNBU01000003.1"/>
</dbReference>
<dbReference type="SUPFAM" id="SSF53649">
    <property type="entry name" value="Alkaline phosphatase-like"/>
    <property type="match status" value="1"/>
</dbReference>
<evidence type="ECO:0000256" key="2">
    <source>
        <dbReference type="ARBA" id="ARBA00023026"/>
    </source>
</evidence>
<dbReference type="Gene3D" id="2.130.10.10">
    <property type="entry name" value="YVTN repeat-like/Quinoprotein amine dehydrogenase"/>
    <property type="match status" value="2"/>
</dbReference>
<dbReference type="AlphaFoldDB" id="A0A7Y7B1N4"/>
<feature type="region of interest" description="Disordered" evidence="3">
    <location>
        <begin position="915"/>
        <end position="946"/>
    </location>
</feature>
<feature type="region of interest" description="Disordered" evidence="3">
    <location>
        <begin position="138"/>
        <end position="157"/>
    </location>
</feature>
<dbReference type="InterPro" id="IPR007312">
    <property type="entry name" value="Phosphoesterase"/>
</dbReference>
<dbReference type="EMBL" id="JABBXF010000012">
    <property type="protein sequence ID" value="NVK77391.1"/>
    <property type="molecule type" value="Genomic_DNA"/>
</dbReference>
<dbReference type="Pfam" id="PF04185">
    <property type="entry name" value="Phosphoesterase"/>
    <property type="match status" value="1"/>
</dbReference>
<dbReference type="InterPro" id="IPR011964">
    <property type="entry name" value="YVTN_b-propeller_repeat"/>
</dbReference>
<evidence type="ECO:0000256" key="3">
    <source>
        <dbReference type="SAM" id="MobiDB-lite"/>
    </source>
</evidence>
<reference evidence="4 5" key="1">
    <citation type="submission" date="2020-04" db="EMBL/GenBank/DDBJ databases">
        <title>Draft Genome Sequence of Streptomyces morookaense DSM 40503, an 8-azaguanine-producing strain.</title>
        <authorList>
            <person name="Qi J."/>
            <person name="Gao J.-M."/>
        </authorList>
    </citation>
    <scope>NUCLEOTIDE SEQUENCE [LARGE SCALE GENOMIC DNA]</scope>
    <source>
        <strain evidence="4 5">DSM 40503</strain>
    </source>
</reference>
<dbReference type="PANTHER" id="PTHR47197:SF3">
    <property type="entry name" value="DIHYDRO-HEME D1 DEHYDROGENASE"/>
    <property type="match status" value="1"/>
</dbReference>
<sequence length="946" mass="101541">MTERTARDAALRLRAVCGWSRSSPRPLRGARTSRTRHRGTTVAALAVATALATTAAATAVGIGGGFGKDKVGSETAKGILLPSNQRITPFGARHLIDDGRLLSSTVSPDGSRIAAVTWKSFTGFLTVFDARTGKVVQRTGTGQGKDQRIGDGSAGTDAPLYSPDGRTLWFPQASDVVRFTVGRDGKVSKPVVVKLTGPHGSALPGGMALSPDGSRLYAALNGSNTLGVVDTKTNRLVKEIKVGNAPRQVVLSGGKAFVSNEGGRPAAPGDFTNLSDGTPLVADRTTGAASTGSVSVVDLAAEKETATVKVGLQPTALYLNGSSLLVADSNDDSVSVVDTVKQRVTQTFNTNPLPGSTVGSHPNGLTMPDAHHVLVSLGRDNALAQYRWDGPRSPVHYEGLIPTDWYPVTVQYDEALRKVVVTNARGIGSRGPASTVHDGPDTKPATGHNTYDDTGSLTAFAPPTRAQLGRLTHQVFVDNDWEKLLARGSGPDRKAPPVPVPAHLGERSTIDHVFLIVKENRTYDQVLGDMGKGDGDASLAQFGRRVTPNHHALAERFGLFDNFYDEGTLSADGHNWLMQADANDYLEKEFGAFYRSYPSQGEDALAYQRNGFLWDAARRAGRSVENYGEYVNLQLPATGAVPSWSDWYKASRILEGKEGGQLPVPTGKYPSTSDIPSLTAVSRPDFPTFDTDIPDQYRVDVWLQHFRRAEKSGTLPNLTLMTLPQDHTAGSSGKDPYPTAMVADNDLAVGRLVDAVSHSRFWKSSAVFVVEDDSQDGVDHVDGHRAPVWIASPYARRGAVVSTYYSQLNVVRTIEQILGVPPMNQLDRAAEPMTDAFTGRPDTAPFTALPNEVPLDHGLKKAQAAPTAEPSGLPHGMAALARQWELWSAQQSTGGNRPQLDQVNPAQLNRIDWYESTGWRRPYPGDARVLGPNEVPGKDKPPQELD</sequence>